<evidence type="ECO:0000256" key="1">
    <source>
        <dbReference type="SAM" id="MobiDB-lite"/>
    </source>
</evidence>
<dbReference type="InterPro" id="IPR027417">
    <property type="entry name" value="P-loop_NTPase"/>
</dbReference>
<evidence type="ECO:0000259" key="2">
    <source>
        <dbReference type="Pfam" id="PF01656"/>
    </source>
</evidence>
<comment type="caution">
    <text evidence="3">The sequence shown here is derived from an EMBL/GenBank/DDBJ whole genome shotgun (WGS) entry which is preliminary data.</text>
</comment>
<dbReference type="InterPro" id="IPR002586">
    <property type="entry name" value="CobQ/CobB/MinD/ParA_Nub-bd_dom"/>
</dbReference>
<sequence length="408" mass="44951">MKRWVLAVPEPQYTAKLARYMKEKQPTWEVKAFTQELALVRYLSSGEGADAIAVHESMLTAAREAIKAGGFMGKMLVLRESNGETEPRGESGRNEAGAAAGTVLEDGTPTIPMYRPLSALLNSMAEELLGAAGRGGHADPRLGAAIWTVFSASGGAGKTTVAMNLVRQLGERGYRALYLNLEPLNATDLLFGRGDPDSLSGLLYELQARPDQMEEEWKKRRRQHSVLLGDYLDAPEHPAERLAMSPTRMKELLGVVAGSGRYEVVVVDPDSGSGEWHQELLAMSDRIAWLVTPEAMSVRKTEKQLRYWQSKSTGLFEKASWLLNKASGSEELRERLPQARIAARLPYMPQWKGLEEIDKLLRAPAFCGAVERIVEEWGCPVKEDRPSRASRRRGAASGDAGAIFSRIS</sequence>
<dbReference type="EMBL" id="JACJVQ010000005">
    <property type="protein sequence ID" value="MBB6633540.1"/>
    <property type="molecule type" value="Genomic_DNA"/>
</dbReference>
<dbReference type="SUPFAM" id="SSF52540">
    <property type="entry name" value="P-loop containing nucleoside triphosphate hydrolases"/>
    <property type="match status" value="1"/>
</dbReference>
<dbReference type="Pfam" id="PF01656">
    <property type="entry name" value="CbiA"/>
    <property type="match status" value="1"/>
</dbReference>
<dbReference type="Gene3D" id="3.40.50.300">
    <property type="entry name" value="P-loop containing nucleotide triphosphate hydrolases"/>
    <property type="match status" value="1"/>
</dbReference>
<accession>A0A841SUI6</accession>
<dbReference type="AlphaFoldDB" id="A0A841SUI6"/>
<reference evidence="3 4" key="1">
    <citation type="submission" date="2020-08" db="EMBL/GenBank/DDBJ databases">
        <title>Cohnella phylogeny.</title>
        <authorList>
            <person name="Dunlap C."/>
        </authorList>
    </citation>
    <scope>NUCLEOTIDE SEQUENCE [LARGE SCALE GENOMIC DNA]</scope>
    <source>
        <strain evidence="3 4">DSM 25241</strain>
    </source>
</reference>
<dbReference type="Gene3D" id="3.40.50.10850">
    <property type="entry name" value="Ntrc-like two-domain protein"/>
    <property type="match status" value="1"/>
</dbReference>
<proteinExistence type="predicted"/>
<dbReference type="Proteomes" id="UP000535838">
    <property type="component" value="Unassembled WGS sequence"/>
</dbReference>
<gene>
    <name evidence="3" type="ORF">H7B67_05430</name>
</gene>
<evidence type="ECO:0000313" key="3">
    <source>
        <dbReference type="EMBL" id="MBB6633540.1"/>
    </source>
</evidence>
<feature type="domain" description="CobQ/CobB/MinD/ParA nucleotide binding" evidence="2">
    <location>
        <begin position="148"/>
        <end position="329"/>
    </location>
</feature>
<dbReference type="RefSeq" id="WP_185118779.1">
    <property type="nucleotide sequence ID" value="NZ_JACJVQ010000005.1"/>
</dbReference>
<evidence type="ECO:0000313" key="4">
    <source>
        <dbReference type="Proteomes" id="UP000535838"/>
    </source>
</evidence>
<keyword evidence="4" id="KW-1185">Reference proteome</keyword>
<feature type="region of interest" description="Disordered" evidence="1">
    <location>
        <begin position="383"/>
        <end position="408"/>
    </location>
</feature>
<name>A0A841SUI6_9BACL</name>
<organism evidence="3 4">
    <name type="scientific">Cohnella thailandensis</name>
    <dbReference type="NCBI Taxonomy" id="557557"/>
    <lineage>
        <taxon>Bacteria</taxon>
        <taxon>Bacillati</taxon>
        <taxon>Bacillota</taxon>
        <taxon>Bacilli</taxon>
        <taxon>Bacillales</taxon>
        <taxon>Paenibacillaceae</taxon>
        <taxon>Cohnella</taxon>
    </lineage>
</organism>
<protein>
    <recommendedName>
        <fullName evidence="2">CobQ/CobB/MinD/ParA nucleotide binding domain-containing protein</fullName>
    </recommendedName>
</protein>